<evidence type="ECO:0000256" key="2">
    <source>
        <dbReference type="SAM" id="MobiDB-lite"/>
    </source>
</evidence>
<dbReference type="Proteomes" id="UP000219612">
    <property type="component" value="Unassembled WGS sequence"/>
</dbReference>
<accession>A0A285IQK1</accession>
<dbReference type="RefSeq" id="WP_281260806.1">
    <property type="nucleotide sequence ID" value="NZ_OBDY01000010.1"/>
</dbReference>
<dbReference type="GO" id="GO:0030246">
    <property type="term" value="F:carbohydrate binding"/>
    <property type="evidence" value="ECO:0007669"/>
    <property type="project" value="InterPro"/>
</dbReference>
<dbReference type="InterPro" id="IPR008979">
    <property type="entry name" value="Galactose-bd-like_sf"/>
</dbReference>
<keyword evidence="3" id="KW-1133">Transmembrane helix</keyword>
<protein>
    <submittedName>
        <fullName evidence="5">Carbohydrate binding module (Family 6)</fullName>
    </submittedName>
</protein>
<dbReference type="Gene3D" id="2.60.120.260">
    <property type="entry name" value="Galactose-binding domain-like"/>
    <property type="match status" value="1"/>
</dbReference>
<evidence type="ECO:0000256" key="3">
    <source>
        <dbReference type="SAM" id="Phobius"/>
    </source>
</evidence>
<name>A0A285IQK1_9ACTN</name>
<evidence type="ECO:0000313" key="5">
    <source>
        <dbReference type="EMBL" id="SNY50252.1"/>
    </source>
</evidence>
<reference evidence="6" key="1">
    <citation type="submission" date="2017-09" db="EMBL/GenBank/DDBJ databases">
        <authorList>
            <person name="Varghese N."/>
            <person name="Submissions S."/>
        </authorList>
    </citation>
    <scope>NUCLEOTIDE SEQUENCE [LARGE SCALE GENOMIC DNA]</scope>
    <source>
        <strain evidence="6">CGMCC 4.6857</strain>
    </source>
</reference>
<dbReference type="SUPFAM" id="SSF49785">
    <property type="entry name" value="Galactose-binding domain-like"/>
    <property type="match status" value="1"/>
</dbReference>
<keyword evidence="3" id="KW-0812">Transmembrane</keyword>
<dbReference type="InterPro" id="IPR006584">
    <property type="entry name" value="Cellulose-bd_IV"/>
</dbReference>
<dbReference type="CDD" id="cd04084">
    <property type="entry name" value="CBM6_xylanase-like"/>
    <property type="match status" value="1"/>
</dbReference>
<keyword evidence="1" id="KW-0732">Signal</keyword>
<dbReference type="AlphaFoldDB" id="A0A285IQK1"/>
<feature type="domain" description="CBM6" evidence="4">
    <location>
        <begin position="88"/>
        <end position="216"/>
    </location>
</feature>
<dbReference type="PROSITE" id="PS51175">
    <property type="entry name" value="CBM6"/>
    <property type="match status" value="1"/>
</dbReference>
<dbReference type="EMBL" id="OBDY01000010">
    <property type="protein sequence ID" value="SNY50252.1"/>
    <property type="molecule type" value="Genomic_DNA"/>
</dbReference>
<feature type="compositionally biased region" description="Low complexity" evidence="2">
    <location>
        <begin position="58"/>
        <end position="77"/>
    </location>
</feature>
<feature type="region of interest" description="Disordered" evidence="2">
    <location>
        <begin position="58"/>
        <end position="83"/>
    </location>
</feature>
<dbReference type="InterPro" id="IPR005084">
    <property type="entry name" value="CBM6"/>
</dbReference>
<evidence type="ECO:0000259" key="4">
    <source>
        <dbReference type="PROSITE" id="PS51175"/>
    </source>
</evidence>
<keyword evidence="6" id="KW-1185">Reference proteome</keyword>
<dbReference type="Pfam" id="PF03422">
    <property type="entry name" value="CBM_6"/>
    <property type="match status" value="1"/>
</dbReference>
<sequence>MPEGAGGGGSRVYRTRAHRWRQRTLYALAAVGLLLVGYLIGRWQDSPAPAVALPPVPSAAAGGPASAVAEEPSAEPTTSPPPTPTVYPTLQAEAADEKVGIEAQDTEDQGGGQNVGWIANGDRLRFDDFQFGEVPATKVDVRVATDAQDGGRMEIRLDSADGPVIGTMRVTRTGGWQTWRTDEVTLIPTTGRHTVYLVFARDDGSEFLNVNWLLFGH</sequence>
<dbReference type="SMART" id="SM00606">
    <property type="entry name" value="CBD_IV"/>
    <property type="match status" value="1"/>
</dbReference>
<keyword evidence="3" id="KW-0472">Membrane</keyword>
<organism evidence="5 6">
    <name type="scientific">Paractinoplanes atraurantiacus</name>
    <dbReference type="NCBI Taxonomy" id="1036182"/>
    <lineage>
        <taxon>Bacteria</taxon>
        <taxon>Bacillati</taxon>
        <taxon>Actinomycetota</taxon>
        <taxon>Actinomycetes</taxon>
        <taxon>Micromonosporales</taxon>
        <taxon>Micromonosporaceae</taxon>
        <taxon>Paractinoplanes</taxon>
    </lineage>
</organism>
<feature type="transmembrane region" description="Helical" evidence="3">
    <location>
        <begin position="24"/>
        <end position="41"/>
    </location>
</feature>
<evidence type="ECO:0000256" key="1">
    <source>
        <dbReference type="ARBA" id="ARBA00022729"/>
    </source>
</evidence>
<evidence type="ECO:0000313" key="6">
    <source>
        <dbReference type="Proteomes" id="UP000219612"/>
    </source>
</evidence>
<proteinExistence type="predicted"/>
<gene>
    <name evidence="5" type="ORF">SAMN05421748_110271</name>
</gene>